<reference evidence="2 3" key="1">
    <citation type="submission" date="2013-03" db="EMBL/GenBank/DDBJ databases">
        <title>The Genome Sequence of Cladophialophora yegresii CBS 114405.</title>
        <authorList>
            <consortium name="The Broad Institute Genomics Platform"/>
            <person name="Cuomo C."/>
            <person name="de Hoog S."/>
            <person name="Gorbushina A."/>
            <person name="Walker B."/>
            <person name="Young S.K."/>
            <person name="Zeng Q."/>
            <person name="Gargeya S."/>
            <person name="Fitzgerald M."/>
            <person name="Haas B."/>
            <person name="Abouelleil A."/>
            <person name="Allen A.W."/>
            <person name="Alvarado L."/>
            <person name="Arachchi H.M."/>
            <person name="Berlin A.M."/>
            <person name="Chapman S.B."/>
            <person name="Gainer-Dewar J."/>
            <person name="Goldberg J."/>
            <person name="Griggs A."/>
            <person name="Gujja S."/>
            <person name="Hansen M."/>
            <person name="Howarth C."/>
            <person name="Imamovic A."/>
            <person name="Ireland A."/>
            <person name="Larimer J."/>
            <person name="McCowan C."/>
            <person name="Murphy C."/>
            <person name="Pearson M."/>
            <person name="Poon T.W."/>
            <person name="Priest M."/>
            <person name="Roberts A."/>
            <person name="Saif S."/>
            <person name="Shea T."/>
            <person name="Sisk P."/>
            <person name="Sykes S."/>
            <person name="Wortman J."/>
            <person name="Nusbaum C."/>
            <person name="Birren B."/>
        </authorList>
    </citation>
    <scope>NUCLEOTIDE SEQUENCE [LARGE SCALE GENOMIC DNA]</scope>
    <source>
        <strain evidence="2 3">CBS 114405</strain>
    </source>
</reference>
<name>W9VXX1_9EURO</name>
<dbReference type="EMBL" id="AMGW01000003">
    <property type="protein sequence ID" value="EXJ60513.1"/>
    <property type="molecule type" value="Genomic_DNA"/>
</dbReference>
<feature type="compositionally biased region" description="Gly residues" evidence="1">
    <location>
        <begin position="490"/>
        <end position="504"/>
    </location>
</feature>
<feature type="compositionally biased region" description="Polar residues" evidence="1">
    <location>
        <begin position="1"/>
        <end position="11"/>
    </location>
</feature>
<sequence>MPTSLDASWLQTPATPRPAPTPKPKDRNAPDYRYQVNQKCIYERRLPGGSYITAHVQRLQSGYYDSPSIHEDCIDHVRFVAINFVFHPSRTTFRFKSAEIRIALRHTGEDDLSPSLIVTDLVPLPLRTNSHSHDHATQTVDTTHDALVRSKDCGHGHGCKPSRPRFLRHAPHLLYGSISPETLNWNFNLAGSLGVSQGPASASLKPSYGVKSSYKVYEMMKIQGSVRTLRGGNDYDIEDGELVWTLEENRLQKSGLPREFTFVMLLTKRTGPLEESGDVRLEVDVHPKVTGRMGTTYPSVVTNLHQYQPFKGGTLDLDEEIGQVFEPHVRGKGFNFADIASSFDDFVWLPGNAYSTSEPEYSAASGGGQQQQQQQQQERKQQGAPAQQQTAQQGDQRQKRQYHPHGSAAQNALPSADTTLNLRVFFDPPSRNSPVPFLSGPQQQQHRQQIPYLNLEVPRTRSQNPWPVKPSIGESGARNLTTRRTITIGSGSGAGAGLGSGSGLGSSKSVRKQRSRSEVAREYRSPSEQRRAEVAKEYTSSPE</sequence>
<feature type="region of interest" description="Disordered" evidence="1">
    <location>
        <begin position="357"/>
        <end position="543"/>
    </location>
</feature>
<evidence type="ECO:0000256" key="1">
    <source>
        <dbReference type="SAM" id="MobiDB-lite"/>
    </source>
</evidence>
<dbReference type="AlphaFoldDB" id="W9VXX1"/>
<proteinExistence type="predicted"/>
<gene>
    <name evidence="2" type="ORF">A1O7_04666</name>
</gene>
<feature type="compositionally biased region" description="Basic and acidic residues" evidence="1">
    <location>
        <begin position="515"/>
        <end position="536"/>
    </location>
</feature>
<feature type="compositionally biased region" description="Polar residues" evidence="1">
    <location>
        <begin position="478"/>
        <end position="488"/>
    </location>
</feature>
<dbReference type="eggNOG" id="ENOG502S65D">
    <property type="taxonomic scope" value="Eukaryota"/>
</dbReference>
<dbReference type="OrthoDB" id="4497018at2759"/>
<evidence type="ECO:0000313" key="2">
    <source>
        <dbReference type="EMBL" id="EXJ60513.1"/>
    </source>
</evidence>
<dbReference type="RefSeq" id="XP_007756866.1">
    <property type="nucleotide sequence ID" value="XM_007758676.1"/>
</dbReference>
<dbReference type="VEuPathDB" id="FungiDB:A1O7_04666"/>
<feature type="compositionally biased region" description="Polar residues" evidence="1">
    <location>
        <begin position="408"/>
        <end position="421"/>
    </location>
</feature>
<protein>
    <submittedName>
        <fullName evidence="2">Uncharacterized protein</fullName>
    </submittedName>
</protein>
<keyword evidence="3" id="KW-1185">Reference proteome</keyword>
<dbReference type="GeneID" id="19179251"/>
<comment type="caution">
    <text evidence="2">The sequence shown here is derived from an EMBL/GenBank/DDBJ whole genome shotgun (WGS) entry which is preliminary data.</text>
</comment>
<accession>W9VXX1</accession>
<feature type="compositionally biased region" description="Low complexity" evidence="1">
    <location>
        <begin position="370"/>
        <end position="395"/>
    </location>
</feature>
<dbReference type="HOGENOM" id="CLU_458544_0_0_1"/>
<evidence type="ECO:0000313" key="3">
    <source>
        <dbReference type="Proteomes" id="UP000019473"/>
    </source>
</evidence>
<feature type="region of interest" description="Disordered" evidence="1">
    <location>
        <begin position="1"/>
        <end position="30"/>
    </location>
</feature>
<organism evidence="2 3">
    <name type="scientific">Cladophialophora yegresii CBS 114405</name>
    <dbReference type="NCBI Taxonomy" id="1182544"/>
    <lineage>
        <taxon>Eukaryota</taxon>
        <taxon>Fungi</taxon>
        <taxon>Dikarya</taxon>
        <taxon>Ascomycota</taxon>
        <taxon>Pezizomycotina</taxon>
        <taxon>Eurotiomycetes</taxon>
        <taxon>Chaetothyriomycetidae</taxon>
        <taxon>Chaetothyriales</taxon>
        <taxon>Herpotrichiellaceae</taxon>
        <taxon>Cladophialophora</taxon>
    </lineage>
</organism>
<dbReference type="Proteomes" id="UP000019473">
    <property type="component" value="Unassembled WGS sequence"/>
</dbReference>